<feature type="region of interest" description="Disordered" evidence="1">
    <location>
        <begin position="1"/>
        <end position="79"/>
    </location>
</feature>
<keyword evidence="3" id="KW-1185">Reference proteome</keyword>
<evidence type="ECO:0000313" key="3">
    <source>
        <dbReference type="Proteomes" id="UP001278766"/>
    </source>
</evidence>
<dbReference type="Proteomes" id="UP001278766">
    <property type="component" value="Unassembled WGS sequence"/>
</dbReference>
<reference evidence="2" key="2">
    <citation type="submission" date="2023-06" db="EMBL/GenBank/DDBJ databases">
        <authorList>
            <consortium name="Lawrence Berkeley National Laboratory"/>
            <person name="Haridas S."/>
            <person name="Hensen N."/>
            <person name="Bonometti L."/>
            <person name="Westerberg I."/>
            <person name="Brannstrom I.O."/>
            <person name="Guillou S."/>
            <person name="Cros-Aarteil S."/>
            <person name="Calhoun S."/>
            <person name="Kuo A."/>
            <person name="Mondo S."/>
            <person name="Pangilinan J."/>
            <person name="Riley R."/>
            <person name="Labutti K."/>
            <person name="Andreopoulos B."/>
            <person name="Lipzen A."/>
            <person name="Chen C."/>
            <person name="Yanf M."/>
            <person name="Daum C."/>
            <person name="Ng V."/>
            <person name="Clum A."/>
            <person name="Steindorff A."/>
            <person name="Ohm R."/>
            <person name="Martin F."/>
            <person name="Silar P."/>
            <person name="Natvig D."/>
            <person name="Lalanne C."/>
            <person name="Gautier V."/>
            <person name="Ament-Velasquez S.L."/>
            <person name="Kruys A."/>
            <person name="Hutchinson M.I."/>
            <person name="Powell A.J."/>
            <person name="Barry K."/>
            <person name="Miller A.N."/>
            <person name="Grigoriev I.V."/>
            <person name="Debuchy R."/>
            <person name="Gladieux P."/>
            <person name="Thoren M.H."/>
            <person name="Johannesson H."/>
        </authorList>
    </citation>
    <scope>NUCLEOTIDE SEQUENCE</scope>
    <source>
        <strain evidence="2">CBS 168.71</strain>
    </source>
</reference>
<feature type="compositionally biased region" description="Low complexity" evidence="1">
    <location>
        <begin position="15"/>
        <end position="41"/>
    </location>
</feature>
<organism evidence="2 3">
    <name type="scientific">Chaetomium fimeti</name>
    <dbReference type="NCBI Taxonomy" id="1854472"/>
    <lineage>
        <taxon>Eukaryota</taxon>
        <taxon>Fungi</taxon>
        <taxon>Dikarya</taxon>
        <taxon>Ascomycota</taxon>
        <taxon>Pezizomycotina</taxon>
        <taxon>Sordariomycetes</taxon>
        <taxon>Sordariomycetidae</taxon>
        <taxon>Sordariales</taxon>
        <taxon>Chaetomiaceae</taxon>
        <taxon>Chaetomium</taxon>
    </lineage>
</organism>
<comment type="caution">
    <text evidence="2">The sequence shown here is derived from an EMBL/GenBank/DDBJ whole genome shotgun (WGS) entry which is preliminary data.</text>
</comment>
<evidence type="ECO:0000256" key="1">
    <source>
        <dbReference type="SAM" id="MobiDB-lite"/>
    </source>
</evidence>
<sequence length="502" mass="52893">MTEPSHPVALNISRPTTPLQPTNTVTTPAINPTTPTTSPTATRPPTPRRPSTPSATAPPPSPTTTPLPATATPNSSSTITVTLGDATRTLHFPAALLPNFTAWPQQQQPPQADHHHSAAGDVPTTTTIAPAPALAPAPAPAPSAAAVAATGAPHQLRADHHLLINLTPQMRLLPGVVVGAGECEAGLDALEVLVRAMVRGRDVVDGENREVDVNVDVDVDVDVLWRLAGLREALGLAPGWVAWLRGCMGRFVRGLEGFGVVAGWMDGWEGGLNGGDGDVVGSGVDGEALERVLGVCEMFGWAEELSVVVARAAYVWGVGEERETGDAVLVKPDGGRVDMAVCGKGPVDAILAARKKALEHVFAAAQQSLYRWTVGIGSHPCGNISCNTRRIAALNTFLLGSGLYPRTKLRKPLHGIISALQYITATDAELAAFAIEYGHEDEYVCDRLRWAAQIREAYKGTCTQCDEKTPTSMLFPLEDLLYDLTSELQGHLAAVSSGGPPL</sequence>
<feature type="compositionally biased region" description="Low complexity" evidence="1">
    <location>
        <begin position="123"/>
        <end position="132"/>
    </location>
</feature>
<dbReference type="AlphaFoldDB" id="A0AAE0HDK8"/>
<dbReference type="RefSeq" id="XP_062657843.1">
    <property type="nucleotide sequence ID" value="XM_062807577.1"/>
</dbReference>
<reference evidence="2" key="1">
    <citation type="journal article" date="2023" name="Mol. Phylogenet. Evol.">
        <title>Genome-scale phylogeny and comparative genomics of the fungal order Sordariales.</title>
        <authorList>
            <person name="Hensen N."/>
            <person name="Bonometti L."/>
            <person name="Westerberg I."/>
            <person name="Brannstrom I.O."/>
            <person name="Guillou S."/>
            <person name="Cros-Aarteil S."/>
            <person name="Calhoun S."/>
            <person name="Haridas S."/>
            <person name="Kuo A."/>
            <person name="Mondo S."/>
            <person name="Pangilinan J."/>
            <person name="Riley R."/>
            <person name="LaButti K."/>
            <person name="Andreopoulos B."/>
            <person name="Lipzen A."/>
            <person name="Chen C."/>
            <person name="Yan M."/>
            <person name="Daum C."/>
            <person name="Ng V."/>
            <person name="Clum A."/>
            <person name="Steindorff A."/>
            <person name="Ohm R.A."/>
            <person name="Martin F."/>
            <person name="Silar P."/>
            <person name="Natvig D.O."/>
            <person name="Lalanne C."/>
            <person name="Gautier V."/>
            <person name="Ament-Velasquez S.L."/>
            <person name="Kruys A."/>
            <person name="Hutchinson M.I."/>
            <person name="Powell A.J."/>
            <person name="Barry K."/>
            <person name="Miller A.N."/>
            <person name="Grigoriev I.V."/>
            <person name="Debuchy R."/>
            <person name="Gladieux P."/>
            <person name="Hiltunen Thoren M."/>
            <person name="Johannesson H."/>
        </authorList>
    </citation>
    <scope>NUCLEOTIDE SEQUENCE</scope>
    <source>
        <strain evidence="2">CBS 168.71</strain>
    </source>
</reference>
<feature type="compositionally biased region" description="Pro residues" evidence="1">
    <location>
        <begin position="42"/>
        <end position="65"/>
    </location>
</feature>
<proteinExistence type="predicted"/>
<dbReference type="EMBL" id="JAUEPN010000005">
    <property type="protein sequence ID" value="KAK3294329.1"/>
    <property type="molecule type" value="Genomic_DNA"/>
</dbReference>
<name>A0AAE0HDK8_9PEZI</name>
<protein>
    <submittedName>
        <fullName evidence="2">Uncharacterized protein</fullName>
    </submittedName>
</protein>
<feature type="compositionally biased region" description="Low complexity" evidence="1">
    <location>
        <begin position="66"/>
        <end position="79"/>
    </location>
</feature>
<feature type="region of interest" description="Disordered" evidence="1">
    <location>
        <begin position="104"/>
        <end position="139"/>
    </location>
</feature>
<accession>A0AAE0HDK8</accession>
<evidence type="ECO:0000313" key="2">
    <source>
        <dbReference type="EMBL" id="KAK3294329.1"/>
    </source>
</evidence>
<gene>
    <name evidence="2" type="ORF">B0H64DRAFT_463076</name>
</gene>
<dbReference type="GeneID" id="87844525"/>